<evidence type="ECO:0000313" key="2">
    <source>
        <dbReference type="Proteomes" id="UP000006620"/>
    </source>
</evidence>
<dbReference type="KEGG" id="pms:KNP414_00696"/>
<dbReference type="HOGENOM" id="CLU_153135_0_0_9"/>
<dbReference type="RefSeq" id="WP_013914450.1">
    <property type="nucleotide sequence ID" value="NC_015690.1"/>
</dbReference>
<gene>
    <name evidence="1" type="ordered locus">KNP414_00696</name>
</gene>
<reference evidence="1 2" key="2">
    <citation type="journal article" date="2013" name="Genome Announc.">
        <title>Genome Sequence of Growth-Improving Paenibacillus mucilaginosus Strain KNP414.</title>
        <authorList>
            <person name="Lu J.J."/>
            <person name="Wang J.F."/>
            <person name="Hu X.F."/>
        </authorList>
    </citation>
    <scope>NUCLEOTIDE SEQUENCE [LARGE SCALE GENOMIC DNA]</scope>
    <source>
        <strain evidence="1 2">KNP414</strain>
    </source>
</reference>
<dbReference type="PATRIC" id="fig|1036673.3.peg.608"/>
<sequence>MAFGITRAELTEWKKTVSRGDIAYLTHYWLDPRFPGITTVTKVGCSDLDRLAAWCLSHDLDPRYIHHRPPYPHFDLIGPRQRQILMKEGLTEHVRRFRLLPLPGESGSAPG</sequence>
<dbReference type="AlphaFoldDB" id="F8FQV6"/>
<evidence type="ECO:0000313" key="1">
    <source>
        <dbReference type="EMBL" id="AEI39286.1"/>
    </source>
</evidence>
<evidence type="ECO:0008006" key="3">
    <source>
        <dbReference type="Google" id="ProtNLM"/>
    </source>
</evidence>
<organism evidence="1 2">
    <name type="scientific">Paenibacillus mucilaginosus (strain KNP414)</name>
    <dbReference type="NCBI Taxonomy" id="1036673"/>
    <lineage>
        <taxon>Bacteria</taxon>
        <taxon>Bacillati</taxon>
        <taxon>Bacillota</taxon>
        <taxon>Bacilli</taxon>
        <taxon>Bacillales</taxon>
        <taxon>Paenibacillaceae</taxon>
        <taxon>Paenibacillus</taxon>
    </lineage>
</organism>
<accession>F8FQV6</accession>
<dbReference type="EMBL" id="CP002869">
    <property type="protein sequence ID" value="AEI39286.1"/>
    <property type="molecule type" value="Genomic_DNA"/>
</dbReference>
<name>F8FQV6_PAEMK</name>
<dbReference type="Proteomes" id="UP000006620">
    <property type="component" value="Chromosome"/>
</dbReference>
<protein>
    <recommendedName>
        <fullName evidence="3">YneQ</fullName>
    </recommendedName>
</protein>
<reference evidence="2" key="1">
    <citation type="submission" date="2011-06" db="EMBL/GenBank/DDBJ databases">
        <title>Complete genome sequence of Paenibacillus mucilaginosus KNP414.</title>
        <authorList>
            <person name="Wang J."/>
            <person name="Hu S."/>
            <person name="Hu X."/>
            <person name="Zhang B."/>
            <person name="Dong D."/>
            <person name="Zhang S."/>
            <person name="Zhao K."/>
            <person name="Wu D."/>
        </authorList>
    </citation>
    <scope>NUCLEOTIDE SEQUENCE [LARGE SCALE GENOMIC DNA]</scope>
    <source>
        <strain evidence="2">KNP414</strain>
    </source>
</reference>
<proteinExistence type="predicted"/>